<dbReference type="Proteomes" id="UP001204015">
    <property type="component" value="Unassembled WGS sequence"/>
</dbReference>
<evidence type="ECO:0000259" key="1">
    <source>
        <dbReference type="Pfam" id="PF16011"/>
    </source>
</evidence>
<name>A0ABT1BYR6_9BACT</name>
<dbReference type="CDD" id="cd09620">
    <property type="entry name" value="CBM9_like_3"/>
    <property type="match status" value="1"/>
</dbReference>
<protein>
    <submittedName>
        <fullName evidence="2">Carbohydrate-binding family 9-like protein</fullName>
    </submittedName>
</protein>
<comment type="caution">
    <text evidence="2">The sequence shown here is derived from an EMBL/GenBank/DDBJ whole genome shotgun (WGS) entry which is preliminary data.</text>
</comment>
<sequence length="216" mass="24788">MKRLLVPKLSQICQTAAEIPVIFDHENIKWQPIDTVNWPDHPYHPTVFFRIAHSGDTIYIMYHVTEENTRAVNAEDNGRVWEDSCCEFFSQFEKGGIYYNMECNCIGTLLIGCGESRSNREQASLDTLKSIDRWSSNGRLPFAELPGITTWELALRIPVSAYFKSAIQSVSGKVVYANFYKCGDKQKQSHYLSWNPIDTPHPDFHQPNSFGELVFE</sequence>
<proteinExistence type="predicted"/>
<dbReference type="Gene3D" id="2.60.40.1190">
    <property type="match status" value="1"/>
</dbReference>
<dbReference type="SUPFAM" id="SSF49344">
    <property type="entry name" value="CBD9-like"/>
    <property type="match status" value="1"/>
</dbReference>
<dbReference type="RefSeq" id="WP_252761582.1">
    <property type="nucleotide sequence ID" value="NZ_JAMXLY010000044.1"/>
</dbReference>
<dbReference type="InterPro" id="IPR010502">
    <property type="entry name" value="Carb-bd_dom_fam9"/>
</dbReference>
<keyword evidence="3" id="KW-1185">Reference proteome</keyword>
<evidence type="ECO:0000313" key="2">
    <source>
        <dbReference type="EMBL" id="MCO6026226.1"/>
    </source>
</evidence>
<accession>A0ABT1BYR6</accession>
<feature type="domain" description="Carbohydrate-binding" evidence="1">
    <location>
        <begin position="19"/>
        <end position="215"/>
    </location>
</feature>
<evidence type="ECO:0000313" key="3">
    <source>
        <dbReference type="Proteomes" id="UP001204015"/>
    </source>
</evidence>
<gene>
    <name evidence="2" type="ORF">NG821_10305</name>
</gene>
<dbReference type="EMBL" id="JAMXLY010000044">
    <property type="protein sequence ID" value="MCO6026226.1"/>
    <property type="molecule type" value="Genomic_DNA"/>
</dbReference>
<dbReference type="Pfam" id="PF16011">
    <property type="entry name" value="CBM9_2"/>
    <property type="match status" value="1"/>
</dbReference>
<organism evidence="2 3">
    <name type="scientific">Segatella cerevisiae</name>
    <dbReference type="NCBI Taxonomy" id="2053716"/>
    <lineage>
        <taxon>Bacteria</taxon>
        <taxon>Pseudomonadati</taxon>
        <taxon>Bacteroidota</taxon>
        <taxon>Bacteroidia</taxon>
        <taxon>Bacteroidales</taxon>
        <taxon>Prevotellaceae</taxon>
        <taxon>Segatella</taxon>
    </lineage>
</organism>
<reference evidence="2 3" key="1">
    <citation type="submission" date="2022-06" db="EMBL/GenBank/DDBJ databases">
        <title>A taxonomic note on the genus Prevotella: Description of four novel genera and emended description of the genera Hallella and Xylanibacter.</title>
        <authorList>
            <person name="Hitch T.C.A."/>
        </authorList>
    </citation>
    <scope>NUCLEOTIDE SEQUENCE [LARGE SCALE GENOMIC DNA]</scope>
    <source>
        <strain evidence="2 3">DSM 100619</strain>
    </source>
</reference>